<dbReference type="AlphaFoldDB" id="A0A8J4E3S0"/>
<dbReference type="Pfam" id="PF09346">
    <property type="entry name" value="SMI1_KNR4"/>
    <property type="match status" value="1"/>
</dbReference>
<dbReference type="EMBL" id="BOPG01000064">
    <property type="protein sequence ID" value="GIJ61180.1"/>
    <property type="molecule type" value="Genomic_DNA"/>
</dbReference>
<dbReference type="InterPro" id="IPR018958">
    <property type="entry name" value="Knr4/Smi1-like_dom"/>
</dbReference>
<dbReference type="RefSeq" id="WP_204005970.1">
    <property type="nucleotide sequence ID" value="NZ_BOPG01000064.1"/>
</dbReference>
<dbReference type="SUPFAM" id="SSF52058">
    <property type="entry name" value="L domain-like"/>
    <property type="match status" value="1"/>
</dbReference>
<dbReference type="Proteomes" id="UP000612585">
    <property type="component" value="Unassembled WGS sequence"/>
</dbReference>
<keyword evidence="3" id="KW-1185">Reference proteome</keyword>
<dbReference type="InterPro" id="IPR051873">
    <property type="entry name" value="KNR4/SMI1_regulator"/>
</dbReference>
<dbReference type="SMART" id="SM00860">
    <property type="entry name" value="SMI1_KNR4"/>
    <property type="match status" value="1"/>
</dbReference>
<feature type="domain" description="Knr4/Smi1-like" evidence="1">
    <location>
        <begin position="160"/>
        <end position="297"/>
    </location>
</feature>
<organism evidence="2 3">
    <name type="scientific">Virgisporangium aurantiacum</name>
    <dbReference type="NCBI Taxonomy" id="175570"/>
    <lineage>
        <taxon>Bacteria</taxon>
        <taxon>Bacillati</taxon>
        <taxon>Actinomycetota</taxon>
        <taxon>Actinomycetes</taxon>
        <taxon>Micromonosporales</taxon>
        <taxon>Micromonosporaceae</taxon>
        <taxon>Virgisporangium</taxon>
    </lineage>
</organism>
<gene>
    <name evidence="2" type="ORF">Vau01_086960</name>
</gene>
<dbReference type="PANTHER" id="PTHR47432:SF1">
    <property type="entry name" value="CELL WALL ASSEMBLY REGULATOR SMI1"/>
    <property type="match status" value="1"/>
</dbReference>
<dbReference type="PANTHER" id="PTHR47432">
    <property type="entry name" value="CELL WALL ASSEMBLY REGULATOR SMI1"/>
    <property type="match status" value="1"/>
</dbReference>
<dbReference type="Gene3D" id="3.40.1580.10">
    <property type="entry name" value="SMI1/KNR4-like"/>
    <property type="match status" value="1"/>
</dbReference>
<accession>A0A8J4E3S0</accession>
<dbReference type="InterPro" id="IPR032675">
    <property type="entry name" value="LRR_dom_sf"/>
</dbReference>
<dbReference type="InterPro" id="IPR037883">
    <property type="entry name" value="Knr4/Smi1-like_sf"/>
</dbReference>
<proteinExistence type="predicted"/>
<reference evidence="2" key="1">
    <citation type="submission" date="2021-01" db="EMBL/GenBank/DDBJ databases">
        <title>Whole genome shotgun sequence of Virgisporangium aurantiacum NBRC 16421.</title>
        <authorList>
            <person name="Komaki H."/>
            <person name="Tamura T."/>
        </authorList>
    </citation>
    <scope>NUCLEOTIDE SEQUENCE</scope>
    <source>
        <strain evidence="2">NBRC 16421</strain>
    </source>
</reference>
<sequence>MTDPEALRDAARLLFDHGPAGWHTAELSVDLVARGHGGAGVRYRTADGDGVHVPAMSHDAIGAPMTELFGRLVAGTGFRQVAVHLTVDAGGEYDAVARFGLRAANVGNTYTAVFRRDLPPETLDPEPVVLDRTYAGDPDRAVALLLDQAGDRAGDDLPPGATGDEIAAAEAALGHPLPPDLRALYALADGGGDIDGWTRYTLAEVVDAYEITSVPAEAGWSIGWKRVVLDTDPADTVRRASGHPGWIPIADDSGGNYLAVDLAPARNGRPGQVIEVGVDSATQPGYVAESVTAVLAGGACPAAPRHHLRLQVSDEAGLEPLRNQPDLQELLVTGGPVDTAPLAGLRRLRSLSVYARADLGPVRELPVEHLGANCASDLAPLAGHPTLRSLRLTKGVTPADLAPLRTVPNLHGLSLADADVADLTVLADLPALVYLELSFDQWRRLRPLLDRTGLHAATLAGNPTHRQAIEWRSFFDADPAETARRGTSARGRL</sequence>
<dbReference type="SUPFAM" id="SSF160631">
    <property type="entry name" value="SMI1/KNR4-like"/>
    <property type="match status" value="1"/>
</dbReference>
<evidence type="ECO:0000313" key="3">
    <source>
        <dbReference type="Proteomes" id="UP000612585"/>
    </source>
</evidence>
<dbReference type="Gene3D" id="3.80.10.10">
    <property type="entry name" value="Ribonuclease Inhibitor"/>
    <property type="match status" value="1"/>
</dbReference>
<evidence type="ECO:0000259" key="1">
    <source>
        <dbReference type="SMART" id="SM00860"/>
    </source>
</evidence>
<name>A0A8J4E3S0_9ACTN</name>
<comment type="caution">
    <text evidence="2">The sequence shown here is derived from an EMBL/GenBank/DDBJ whole genome shotgun (WGS) entry which is preliminary data.</text>
</comment>
<evidence type="ECO:0000313" key="2">
    <source>
        <dbReference type="EMBL" id="GIJ61180.1"/>
    </source>
</evidence>
<protein>
    <recommendedName>
        <fullName evidence="1">Knr4/Smi1-like domain-containing protein</fullName>
    </recommendedName>
</protein>